<gene>
    <name evidence="1" type="ORF">H735_28525</name>
</gene>
<name>A0A0C1Z255_9VIBR</name>
<dbReference type="RefSeq" id="WP_020198214.1">
    <property type="nucleotide sequence ID" value="NZ_BAOH01000323.1"/>
</dbReference>
<dbReference type="AlphaFoldDB" id="A0A0C1Z255"/>
<accession>A0A0C1Z255</accession>
<sequence length="242" mass="27892">MIKKAFLDKQANKAQNERRTPDFLRRLCFTVVENMLKQHYSDSYSMRCLQASLAISSILKRVGIKSQAYTGEVCVPQVFHDNKIAPRWNGFWGDDHHVWLMTEFGELVDLTIKYLHLHPVAKGNSQLEMPAIWWSDASRWPSVIKYLPQGPIAVKLPNEEMIDLEVFQAKVDQKLSQILKSNSVQEVEFAPVLHGPESMNDLYAQGNPWLVKSVELQDGRLPYPQRVVERERELLASCEKKT</sequence>
<protein>
    <submittedName>
        <fullName evidence="1">Uncharacterized protein</fullName>
    </submittedName>
</protein>
<organism evidence="1 2">
    <name type="scientific">Vibrio owensii CAIM 1854 = LMG 25443</name>
    <dbReference type="NCBI Taxonomy" id="1229493"/>
    <lineage>
        <taxon>Bacteria</taxon>
        <taxon>Pseudomonadati</taxon>
        <taxon>Pseudomonadota</taxon>
        <taxon>Gammaproteobacteria</taxon>
        <taxon>Vibrionales</taxon>
        <taxon>Vibrionaceae</taxon>
        <taxon>Vibrio</taxon>
    </lineage>
</organism>
<proteinExistence type="predicted"/>
<dbReference type="Proteomes" id="UP000031586">
    <property type="component" value="Unassembled WGS sequence"/>
</dbReference>
<dbReference type="PATRIC" id="fig|1229493.5.peg.5527"/>
<comment type="caution">
    <text evidence="1">The sequence shown here is derived from an EMBL/GenBank/DDBJ whole genome shotgun (WGS) entry which is preliminary data.</text>
</comment>
<dbReference type="EMBL" id="JPRD01000072">
    <property type="protein sequence ID" value="KIF46821.1"/>
    <property type="molecule type" value="Genomic_DNA"/>
</dbReference>
<evidence type="ECO:0000313" key="2">
    <source>
        <dbReference type="Proteomes" id="UP000031586"/>
    </source>
</evidence>
<evidence type="ECO:0000313" key="1">
    <source>
        <dbReference type="EMBL" id="KIF46821.1"/>
    </source>
</evidence>
<reference evidence="1 2" key="1">
    <citation type="submission" date="2014-07" db="EMBL/GenBank/DDBJ databases">
        <title>Unique and conserved regions in Vibrio harveyi and related species in comparison with the shrimp pathogen Vibrio harveyi CAIM 1792.</title>
        <authorList>
            <person name="Espinoza-Valles I."/>
            <person name="Vora G."/>
            <person name="Leekitcharoenphon P."/>
            <person name="Ussery D."/>
            <person name="Hoj L."/>
            <person name="Gomez-Gil B."/>
        </authorList>
    </citation>
    <scope>NUCLEOTIDE SEQUENCE [LARGE SCALE GENOMIC DNA]</scope>
    <source>
        <strain evidence="2">CAIM 1854 / LMG 25443</strain>
    </source>
</reference>